<gene>
    <name evidence="2" type="ORF">SAMN04487860_1136</name>
</gene>
<keyword evidence="1" id="KW-0472">Membrane</keyword>
<dbReference type="OrthoDB" id="1816431at2"/>
<proteinExistence type="predicted"/>
<organism evidence="2 3">
    <name type="scientific">Ruminococcus flavefaciens</name>
    <dbReference type="NCBI Taxonomy" id="1265"/>
    <lineage>
        <taxon>Bacteria</taxon>
        <taxon>Bacillati</taxon>
        <taxon>Bacillota</taxon>
        <taxon>Clostridia</taxon>
        <taxon>Eubacteriales</taxon>
        <taxon>Oscillospiraceae</taxon>
        <taxon>Ruminococcus</taxon>
    </lineage>
</organism>
<protein>
    <submittedName>
        <fullName evidence="2">Uncharacterized protein</fullName>
    </submittedName>
</protein>
<keyword evidence="1" id="KW-1133">Transmembrane helix</keyword>
<feature type="transmembrane region" description="Helical" evidence="1">
    <location>
        <begin position="245"/>
        <end position="265"/>
    </location>
</feature>
<accession>A0A1M7LFG1</accession>
<evidence type="ECO:0000313" key="3">
    <source>
        <dbReference type="Proteomes" id="UP000184394"/>
    </source>
</evidence>
<name>A0A1M7LFG1_RUMFL</name>
<sequence length="375" mass="42726">MDIFRKKEKMSDPDLLSSYTMTDKNRLCYRKITNGELAALPKKYTSLAKKLVSPLGLGILLCIAFILGSIYYLFTEKDTALYMRLMVFVPLDLFVGVLTYLAADLELRERITTESMVIPGVVVKTDVVRSGKTNSKAYTVHTVAIHGTEQLVSIKYRKLYYTGQTVLIVRKATDAFLVPISADAAEHDKVGSVAEEFKAVNAEIPDYQYYEKIDFYQLTKYTASDDEYKALPEDMRSCRPLGRGLTSITWLISLVITLICLIGIYNCKQEGNIEKAIIIFGVMFVSGIMLLMTWGAAFRKPLAEGFTTYADGIIIDKNDEAGRCFFTMIFPDSQQYIQSLETERKYYEQFGTNERVRVYFNEKIRRNFAVYVSLM</sequence>
<feature type="transmembrane region" description="Helical" evidence="1">
    <location>
        <begin position="80"/>
        <end position="103"/>
    </location>
</feature>
<evidence type="ECO:0000313" key="2">
    <source>
        <dbReference type="EMBL" id="SHM76150.1"/>
    </source>
</evidence>
<dbReference type="EMBL" id="FRCT01000013">
    <property type="protein sequence ID" value="SHM76150.1"/>
    <property type="molecule type" value="Genomic_DNA"/>
</dbReference>
<feature type="transmembrane region" description="Helical" evidence="1">
    <location>
        <begin position="51"/>
        <end position="74"/>
    </location>
</feature>
<feature type="transmembrane region" description="Helical" evidence="1">
    <location>
        <begin position="277"/>
        <end position="298"/>
    </location>
</feature>
<evidence type="ECO:0000256" key="1">
    <source>
        <dbReference type="SAM" id="Phobius"/>
    </source>
</evidence>
<dbReference type="Proteomes" id="UP000184394">
    <property type="component" value="Unassembled WGS sequence"/>
</dbReference>
<reference evidence="2 3" key="1">
    <citation type="submission" date="2016-11" db="EMBL/GenBank/DDBJ databases">
        <authorList>
            <person name="Jaros S."/>
            <person name="Januszkiewicz K."/>
            <person name="Wedrychowicz H."/>
        </authorList>
    </citation>
    <scope>NUCLEOTIDE SEQUENCE [LARGE SCALE GENOMIC DNA]</scope>
    <source>
        <strain evidence="2 3">Y1</strain>
    </source>
</reference>
<keyword evidence="1" id="KW-0812">Transmembrane</keyword>
<dbReference type="AlphaFoldDB" id="A0A1M7LFG1"/>
<dbReference type="RefSeq" id="WP_072951863.1">
    <property type="nucleotide sequence ID" value="NZ_FRCT01000013.1"/>
</dbReference>